<organism evidence="2">
    <name type="scientific">Caenorhabditis brenneri</name>
    <name type="common">Nematode worm</name>
    <dbReference type="NCBI Taxonomy" id="135651"/>
    <lineage>
        <taxon>Eukaryota</taxon>
        <taxon>Metazoa</taxon>
        <taxon>Ecdysozoa</taxon>
        <taxon>Nematoda</taxon>
        <taxon>Chromadorea</taxon>
        <taxon>Rhabditida</taxon>
        <taxon>Rhabditina</taxon>
        <taxon>Rhabditomorpha</taxon>
        <taxon>Rhabditoidea</taxon>
        <taxon>Rhabditidae</taxon>
        <taxon>Peloderinae</taxon>
        <taxon>Caenorhabditis</taxon>
    </lineage>
</organism>
<proteinExistence type="predicted"/>
<dbReference type="InParanoid" id="G0P617"/>
<gene>
    <name evidence="1" type="ORF">CAEBREN_13514</name>
</gene>
<keyword evidence="2" id="KW-1185">Reference proteome</keyword>
<dbReference type="EMBL" id="GL380092">
    <property type="protein sequence ID" value="EGT46160.1"/>
    <property type="molecule type" value="Genomic_DNA"/>
</dbReference>
<sequence>MPSHHDQFANSFRGLRIREENNNIHNISHRVFSSREKARLQQFIIGVYDMQLRYDRHRNQVNMEERVETIQGLSNEEYQSEAQAIFKTYRDVLVLIRERHHQSMEELRCATPARFMKLLAEAQEIQRLLRERL</sequence>
<evidence type="ECO:0000313" key="2">
    <source>
        <dbReference type="Proteomes" id="UP000008068"/>
    </source>
</evidence>
<reference evidence="2" key="1">
    <citation type="submission" date="2011-07" db="EMBL/GenBank/DDBJ databases">
        <authorList>
            <consortium name="Caenorhabditis brenneri Sequencing and Analysis Consortium"/>
            <person name="Wilson R.K."/>
        </authorList>
    </citation>
    <scope>NUCLEOTIDE SEQUENCE [LARGE SCALE GENOMIC DNA]</scope>
    <source>
        <strain evidence="2">PB2801</strain>
    </source>
</reference>
<evidence type="ECO:0000313" key="1">
    <source>
        <dbReference type="EMBL" id="EGT46160.1"/>
    </source>
</evidence>
<accession>G0P617</accession>
<dbReference type="AlphaFoldDB" id="G0P617"/>
<protein>
    <submittedName>
        <fullName evidence="1">Uncharacterized protein</fullName>
    </submittedName>
</protein>
<dbReference type="Proteomes" id="UP000008068">
    <property type="component" value="Unassembled WGS sequence"/>
</dbReference>
<name>G0P617_CAEBE</name>
<dbReference type="HOGENOM" id="CLU_1908516_0_0_1"/>